<gene>
    <name evidence="2" type="ORF">BJY01DRAFT_244916</name>
</gene>
<evidence type="ECO:0000313" key="3">
    <source>
        <dbReference type="Proteomes" id="UP001610446"/>
    </source>
</evidence>
<reference evidence="2 3" key="1">
    <citation type="submission" date="2024-07" db="EMBL/GenBank/DDBJ databases">
        <title>Section-level genome sequencing and comparative genomics of Aspergillus sections Usti and Cavernicolus.</title>
        <authorList>
            <consortium name="Lawrence Berkeley National Laboratory"/>
            <person name="Nybo J.L."/>
            <person name="Vesth T.C."/>
            <person name="Theobald S."/>
            <person name="Frisvad J.C."/>
            <person name="Larsen T.O."/>
            <person name="Kjaerboelling I."/>
            <person name="Rothschild-Mancinelli K."/>
            <person name="Lyhne E.K."/>
            <person name="Kogle M.E."/>
            <person name="Barry K."/>
            <person name="Clum A."/>
            <person name="Na H."/>
            <person name="Ledsgaard L."/>
            <person name="Lin J."/>
            <person name="Lipzen A."/>
            <person name="Kuo A."/>
            <person name="Riley R."/>
            <person name="Mondo S."/>
            <person name="Labutti K."/>
            <person name="Haridas S."/>
            <person name="Pangalinan J."/>
            <person name="Salamov A.A."/>
            <person name="Simmons B.A."/>
            <person name="Magnuson J.K."/>
            <person name="Chen J."/>
            <person name="Drula E."/>
            <person name="Henrissat B."/>
            <person name="Wiebenga A."/>
            <person name="Lubbers R.J."/>
            <person name="Gomes A.C."/>
            <person name="Makela M.R."/>
            <person name="Stajich J."/>
            <person name="Grigoriev I.V."/>
            <person name="Mortensen U.H."/>
            <person name="De Vries R.P."/>
            <person name="Baker S.E."/>
            <person name="Andersen M.R."/>
        </authorList>
    </citation>
    <scope>NUCLEOTIDE SEQUENCE [LARGE SCALE GENOMIC DNA]</scope>
    <source>
        <strain evidence="2 3">CBS 123904</strain>
    </source>
</reference>
<feature type="compositionally biased region" description="Basic and acidic residues" evidence="1">
    <location>
        <begin position="160"/>
        <end position="175"/>
    </location>
</feature>
<proteinExistence type="predicted"/>
<evidence type="ECO:0000256" key="1">
    <source>
        <dbReference type="SAM" id="MobiDB-lite"/>
    </source>
</evidence>
<keyword evidence="3" id="KW-1185">Reference proteome</keyword>
<feature type="region of interest" description="Disordered" evidence="1">
    <location>
        <begin position="24"/>
        <end position="47"/>
    </location>
</feature>
<feature type="region of interest" description="Disordered" evidence="1">
    <location>
        <begin position="160"/>
        <end position="191"/>
    </location>
</feature>
<dbReference type="Proteomes" id="UP001610446">
    <property type="component" value="Unassembled WGS sequence"/>
</dbReference>
<protein>
    <submittedName>
        <fullName evidence="2">Uncharacterized protein</fullName>
    </submittedName>
</protein>
<name>A0ABR4KHR1_9EURO</name>
<comment type="caution">
    <text evidence="2">The sequence shown here is derived from an EMBL/GenBank/DDBJ whole genome shotgun (WGS) entry which is preliminary data.</text>
</comment>
<feature type="compositionally biased region" description="Polar residues" evidence="1">
    <location>
        <begin position="179"/>
        <end position="191"/>
    </location>
</feature>
<sequence>MASYEEIPLEYLEVLEGVAPDNESLLHERNNDPSDEIHNTASPVDSSPASGVLTFPLYTATPSAISYPSQDNCYHSTVSRQWRIDEYETCESCGNRPHLRWFYLCTEDTSGYSDAADPNGSFLSPWITDAILAGEYTDAQREILFEQKLRVVEMCVRERRQAQAEPPSEHQDKPGHSSRGLNPSVPQTNTRPARCSYRACHHCDRRLQERTWLSINAICDDPNIKPPSAWDLWETPVSDARIVSNLGLRGPPPPPPPPHISQYVYRGVHRGRVQHVSENYSADYDSSSDLSDLLSRLSTIEEISEEMEITTETT</sequence>
<evidence type="ECO:0000313" key="2">
    <source>
        <dbReference type="EMBL" id="KAL2851582.1"/>
    </source>
</evidence>
<feature type="compositionally biased region" description="Basic and acidic residues" evidence="1">
    <location>
        <begin position="24"/>
        <end position="38"/>
    </location>
</feature>
<organism evidence="2 3">
    <name type="scientific">Aspergillus pseudoustus</name>
    <dbReference type="NCBI Taxonomy" id="1810923"/>
    <lineage>
        <taxon>Eukaryota</taxon>
        <taxon>Fungi</taxon>
        <taxon>Dikarya</taxon>
        <taxon>Ascomycota</taxon>
        <taxon>Pezizomycotina</taxon>
        <taxon>Eurotiomycetes</taxon>
        <taxon>Eurotiomycetidae</taxon>
        <taxon>Eurotiales</taxon>
        <taxon>Aspergillaceae</taxon>
        <taxon>Aspergillus</taxon>
        <taxon>Aspergillus subgen. Nidulantes</taxon>
    </lineage>
</organism>
<dbReference type="EMBL" id="JBFXLU010000029">
    <property type="protein sequence ID" value="KAL2851582.1"/>
    <property type="molecule type" value="Genomic_DNA"/>
</dbReference>
<accession>A0ABR4KHR1</accession>